<dbReference type="GO" id="GO:0016020">
    <property type="term" value="C:membrane"/>
    <property type="evidence" value="ECO:0007669"/>
    <property type="project" value="UniProtKB-SubCell"/>
</dbReference>
<dbReference type="SUPFAM" id="SSF56487">
    <property type="entry name" value="SRCR-like"/>
    <property type="match status" value="6"/>
</dbReference>
<dbReference type="Pfam" id="PF07714">
    <property type="entry name" value="PK_Tyr_Ser-Thr"/>
    <property type="match status" value="1"/>
</dbReference>
<keyword evidence="10" id="KW-0067">ATP-binding</keyword>
<keyword evidence="4" id="KW-0677">Repeat</keyword>
<evidence type="ECO:0000313" key="17">
    <source>
        <dbReference type="Proteomes" id="UP001174909"/>
    </source>
</evidence>
<feature type="disulfide bond" evidence="9">
    <location>
        <begin position="347"/>
        <end position="357"/>
    </location>
</feature>
<dbReference type="SMART" id="SM00219">
    <property type="entry name" value="TyrKc"/>
    <property type="match status" value="1"/>
</dbReference>
<comment type="caution">
    <text evidence="9">Lacks conserved residue(s) required for the propagation of feature annotation.</text>
</comment>
<dbReference type="InterPro" id="IPR036790">
    <property type="entry name" value="Frizzled_dom_sf"/>
</dbReference>
<evidence type="ECO:0000256" key="5">
    <source>
        <dbReference type="ARBA" id="ARBA00022989"/>
    </source>
</evidence>
<dbReference type="SMART" id="SM00202">
    <property type="entry name" value="SR"/>
    <property type="match status" value="5"/>
</dbReference>
<dbReference type="Pfam" id="PF00530">
    <property type="entry name" value="SRCR"/>
    <property type="match status" value="6"/>
</dbReference>
<evidence type="ECO:0000256" key="7">
    <source>
        <dbReference type="ARBA" id="ARBA00023157"/>
    </source>
</evidence>
<keyword evidence="17" id="KW-1185">Reference proteome</keyword>
<evidence type="ECO:0000313" key="16">
    <source>
        <dbReference type="EMBL" id="CAI8018785.1"/>
    </source>
</evidence>
<dbReference type="SUPFAM" id="SSF56112">
    <property type="entry name" value="Protein kinase-like (PK-like)"/>
    <property type="match status" value="1"/>
</dbReference>
<protein>
    <submittedName>
        <fullName evidence="16">Deleted in malignant brain tumors 1 protein</fullName>
    </submittedName>
</protein>
<feature type="disulfide bond" evidence="9">
    <location>
        <begin position="491"/>
        <end position="501"/>
    </location>
</feature>
<evidence type="ECO:0000256" key="4">
    <source>
        <dbReference type="ARBA" id="ARBA00022737"/>
    </source>
</evidence>
<keyword evidence="3 12" id="KW-0732">Signal</keyword>
<reference evidence="16" key="1">
    <citation type="submission" date="2023-03" db="EMBL/GenBank/DDBJ databases">
        <authorList>
            <person name="Steffen K."/>
            <person name="Cardenas P."/>
        </authorList>
    </citation>
    <scope>NUCLEOTIDE SEQUENCE</scope>
</reference>
<feature type="domain" description="SRCR" evidence="15">
    <location>
        <begin position="54"/>
        <end position="152"/>
    </location>
</feature>
<evidence type="ECO:0000256" key="2">
    <source>
        <dbReference type="ARBA" id="ARBA00022692"/>
    </source>
</evidence>
<feature type="binding site" evidence="10">
    <location>
        <position position="1037"/>
    </location>
    <ligand>
        <name>ATP</name>
        <dbReference type="ChEBI" id="CHEBI:30616"/>
    </ligand>
</feature>
<evidence type="ECO:0000259" key="15">
    <source>
        <dbReference type="PROSITE" id="PS50287"/>
    </source>
</evidence>
<feature type="chain" id="PRO_5041227172" evidence="12">
    <location>
        <begin position="22"/>
        <end position="1228"/>
    </location>
</feature>
<dbReference type="FunFam" id="3.10.250.10:FF:000001">
    <property type="entry name" value="Lysyl oxidase 4 isoform X1"/>
    <property type="match status" value="2"/>
</dbReference>
<dbReference type="PROSITE" id="PS50011">
    <property type="entry name" value="PROTEIN_KINASE_DOM"/>
    <property type="match status" value="1"/>
</dbReference>
<comment type="caution">
    <text evidence="16">The sequence shown here is derived from an EMBL/GenBank/DDBJ whole genome shotgun (WGS) entry which is preliminary data.</text>
</comment>
<feature type="domain" description="SRCR" evidence="15">
    <location>
        <begin position="162"/>
        <end position="267"/>
    </location>
</feature>
<dbReference type="InterPro" id="IPR001190">
    <property type="entry name" value="SRCR"/>
</dbReference>
<sequence length="1228" mass="134346">MQACTCMSILACLILIKLGKSNTDPKVLTDYYLTTYVAIDSAVTAQQCPEEGAVRLAGGVYGNQSRVYGRVEICINQQWSTVCGYDIDWGQLEARVTCRQLDFAYAIPLTEYGGGSGPVYHFICDGNEIQLQNCNRELLGCPHSADAGVMCSDSAECNETDVRLVDGETARETQEGRVGICLNGVWGSVCDDSWDARDAVVVCRQLGYNTSSVPLQNHPVLSNSTLFFHLDDVKCAGNESLLSECDHKGVGVHNCAVRLESAGVICSSISQCKEADVRLVDGITLEDGRVEICFNGFWGAVCDDSWDNRDAGVVCRQLGYNGTSVALGSHPVLSNASLSYHLDEVDCNGDESMLSECRNEGLGNDVRLVDGVTSDDGRVEICIGGAWGSVCDDRWDQRDAEVVCNQLQYNGHKTCDEGRLHLVGGDDLSRGRVQYCFNGSWYSVCADDWNTTGNEAGAICHTLRYDISFYAAVLVDYGLGINPILPLNIQCASGTNTFSDCSTTELDVSQCTNVAGVDCLAPCTTLGLTSCNECSSDCFKGFGCSCYSNCFSDGDCCSDISAAQYCFGECEHGSVRLVGGATNSTGRLEVCALGRWGRVCNAFGYWGPNNARVVCRQLKFSENDAFVLDGDIERFGGSERDPVVGEVHCIGNEPELLECSHASIGVHFCAGFSRFDPDIIISCYDDITIERSEDAPVFVGQVLCTGSELHLNECIYKALAPGDCTSAAVISCGKSSNQPRCAENVQAFPAADQSYGECSVYKSGVAICDGVLRLGIDHVYVRSRLGGQSTIAQLLNQNIGQIQTVTADHSDTCVRQVFRALCRYYLPPCGNSTHPTPPFSICQEECQLVRDKCQQTWDAVLPPLENIDPIIDCNDISRLLFPLPHCCTGAGLGNLQDDETSQQKDGATVAWIAGWSITLYCPGSSYGSGCYCTDVGVAQNKEDEANRGVQLDILARLGNDGAVIESVTETIADHFTSSLQVYRPKTRVPTYQRRELAKGNFIIKRVDITLLDSIGEGEFGVVYKARVRHSKKVVAVKTLKGDFDQVEVNKLVEESLKMSRFKHAHVMDLLGVCLETGSAPYIIMAYMTNGSLLQLLKQERNNIVILEETDEDEVKEVRKRLMVMCLQIASGMEYLAADKYVHRDLAARNCTYEIMMQCWVTAPEDRPTFKELYLTTSNYIEHMAGYLQLGFNPFAERNVGEREEGEEKTEQEEQEEVQVDDSIQLLPQ</sequence>
<evidence type="ECO:0000256" key="1">
    <source>
        <dbReference type="ARBA" id="ARBA00004167"/>
    </source>
</evidence>
<dbReference type="PRINTS" id="PR00258">
    <property type="entry name" value="SPERACTRCPTR"/>
</dbReference>
<feature type="domain" description="SRCR" evidence="15">
    <location>
        <begin position="277"/>
        <end position="405"/>
    </location>
</feature>
<keyword evidence="7 9" id="KW-1015">Disulfide bond</keyword>
<feature type="domain" description="SRCR" evidence="15">
    <location>
        <begin position="420"/>
        <end position="520"/>
    </location>
</feature>
<dbReference type="InterPro" id="IPR000719">
    <property type="entry name" value="Prot_kinase_dom"/>
</dbReference>
<dbReference type="Proteomes" id="UP001174909">
    <property type="component" value="Unassembled WGS sequence"/>
</dbReference>
<evidence type="ECO:0000256" key="3">
    <source>
        <dbReference type="ARBA" id="ARBA00022729"/>
    </source>
</evidence>
<dbReference type="AlphaFoldDB" id="A0AA35RW03"/>
<gene>
    <name evidence="16" type="ORF">GBAR_LOCUS11377</name>
</gene>
<feature type="domain" description="FZ" evidence="14">
    <location>
        <begin position="753"/>
        <end position="890"/>
    </location>
</feature>
<evidence type="ECO:0000259" key="14">
    <source>
        <dbReference type="PROSITE" id="PS50038"/>
    </source>
</evidence>
<dbReference type="SUPFAM" id="SSF63501">
    <property type="entry name" value="Frizzled cysteine-rich domain"/>
    <property type="match status" value="1"/>
</dbReference>
<feature type="disulfide bond" evidence="9">
    <location>
        <begin position="124"/>
        <end position="134"/>
    </location>
</feature>
<dbReference type="FunFam" id="3.10.250.10:FF:000016">
    <property type="entry name" value="Scavenger receptor cysteine-rich protein type 12"/>
    <property type="match status" value="1"/>
</dbReference>
<dbReference type="PANTHER" id="PTHR48071">
    <property type="entry name" value="SRCR DOMAIN-CONTAINING PROTEIN"/>
    <property type="match status" value="1"/>
</dbReference>
<feature type="region of interest" description="Disordered" evidence="11">
    <location>
        <begin position="1198"/>
        <end position="1228"/>
    </location>
</feature>
<evidence type="ECO:0000256" key="12">
    <source>
        <dbReference type="SAM" id="SignalP"/>
    </source>
</evidence>
<evidence type="ECO:0000256" key="8">
    <source>
        <dbReference type="ARBA" id="ARBA00023180"/>
    </source>
</evidence>
<dbReference type="PROSITE" id="PS00420">
    <property type="entry name" value="SRCR_1"/>
    <property type="match status" value="1"/>
</dbReference>
<evidence type="ECO:0000256" key="10">
    <source>
        <dbReference type="PROSITE-ProRule" id="PRU10141"/>
    </source>
</evidence>
<evidence type="ECO:0000256" key="11">
    <source>
        <dbReference type="SAM" id="MobiDB-lite"/>
    </source>
</evidence>
<proteinExistence type="predicted"/>
<dbReference type="PROSITE" id="PS50038">
    <property type="entry name" value="FZ"/>
    <property type="match status" value="1"/>
</dbReference>
<dbReference type="InterPro" id="IPR020635">
    <property type="entry name" value="Tyr_kinase_cat_dom"/>
</dbReference>
<keyword evidence="10" id="KW-0547">Nucleotide-binding</keyword>
<dbReference type="PANTHER" id="PTHR48071:SF18">
    <property type="entry name" value="DELETED IN MALIGNANT BRAIN TUMORS 1 PROTEIN-RELATED"/>
    <property type="match status" value="1"/>
</dbReference>
<feature type="signal peptide" evidence="12">
    <location>
        <begin position="1"/>
        <end position="21"/>
    </location>
</feature>
<dbReference type="InterPro" id="IPR001245">
    <property type="entry name" value="Ser-Thr/Tyr_kinase_cat_dom"/>
</dbReference>
<dbReference type="Pfam" id="PF01392">
    <property type="entry name" value="Fz"/>
    <property type="match status" value="1"/>
</dbReference>
<feature type="domain" description="SRCR" evidence="15">
    <location>
        <begin position="575"/>
        <end position="684"/>
    </location>
</feature>
<dbReference type="GO" id="GO:0004713">
    <property type="term" value="F:protein tyrosine kinase activity"/>
    <property type="evidence" value="ECO:0007669"/>
    <property type="project" value="InterPro"/>
</dbReference>
<dbReference type="Gene3D" id="3.10.250.10">
    <property type="entry name" value="SRCR-like domain"/>
    <property type="match status" value="6"/>
</dbReference>
<dbReference type="PROSITE" id="PS50287">
    <property type="entry name" value="SRCR_2"/>
    <property type="match status" value="5"/>
</dbReference>
<dbReference type="InterPro" id="IPR011009">
    <property type="entry name" value="Kinase-like_dom_sf"/>
</dbReference>
<dbReference type="EMBL" id="CASHTH010001711">
    <property type="protein sequence ID" value="CAI8018785.1"/>
    <property type="molecule type" value="Genomic_DNA"/>
</dbReference>
<feature type="domain" description="Protein kinase" evidence="13">
    <location>
        <begin position="1008"/>
        <end position="1228"/>
    </location>
</feature>
<evidence type="ECO:0000259" key="13">
    <source>
        <dbReference type="PROSITE" id="PS50011"/>
    </source>
</evidence>
<accession>A0AA35RW03</accession>
<dbReference type="Gene3D" id="1.10.2000.10">
    <property type="entry name" value="Frizzled cysteine-rich domain"/>
    <property type="match status" value="1"/>
</dbReference>
<feature type="disulfide bond" evidence="9">
    <location>
        <begin position="235"/>
        <end position="245"/>
    </location>
</feature>
<name>A0AA35RW03_GEOBA</name>
<dbReference type="InterPro" id="IPR036772">
    <property type="entry name" value="SRCR-like_dom_sf"/>
</dbReference>
<keyword evidence="6" id="KW-0472">Membrane</keyword>
<keyword evidence="2" id="KW-0812">Transmembrane</keyword>
<dbReference type="InterPro" id="IPR020067">
    <property type="entry name" value="Frizzled_dom"/>
</dbReference>
<feature type="disulfide bond" evidence="9">
    <location>
        <begin position="649"/>
        <end position="659"/>
    </location>
</feature>
<dbReference type="Gene3D" id="1.10.510.10">
    <property type="entry name" value="Transferase(Phosphotransferase) domain 1"/>
    <property type="match status" value="1"/>
</dbReference>
<organism evidence="16 17">
    <name type="scientific">Geodia barretti</name>
    <name type="common">Barrett's horny sponge</name>
    <dbReference type="NCBI Taxonomy" id="519541"/>
    <lineage>
        <taxon>Eukaryota</taxon>
        <taxon>Metazoa</taxon>
        <taxon>Porifera</taxon>
        <taxon>Demospongiae</taxon>
        <taxon>Heteroscleromorpha</taxon>
        <taxon>Tetractinellida</taxon>
        <taxon>Astrophorina</taxon>
        <taxon>Geodiidae</taxon>
        <taxon>Geodia</taxon>
    </lineage>
</organism>
<keyword evidence="8" id="KW-0325">Glycoprotein</keyword>
<dbReference type="GO" id="GO:0005524">
    <property type="term" value="F:ATP binding"/>
    <property type="evidence" value="ECO:0007669"/>
    <property type="project" value="UniProtKB-UniRule"/>
</dbReference>
<evidence type="ECO:0000256" key="9">
    <source>
        <dbReference type="PROSITE-ProRule" id="PRU00196"/>
    </source>
</evidence>
<keyword evidence="5" id="KW-1133">Transmembrane helix</keyword>
<feature type="compositionally biased region" description="Acidic residues" evidence="11">
    <location>
        <begin position="1203"/>
        <end position="1219"/>
    </location>
</feature>
<dbReference type="InterPro" id="IPR017441">
    <property type="entry name" value="Protein_kinase_ATP_BS"/>
</dbReference>
<comment type="subcellular location">
    <subcellularLocation>
        <location evidence="1">Membrane</location>
        <topology evidence="1">Single-pass membrane protein</topology>
    </subcellularLocation>
</comment>
<evidence type="ECO:0000256" key="6">
    <source>
        <dbReference type="ARBA" id="ARBA00023136"/>
    </source>
</evidence>
<dbReference type="PROSITE" id="PS00107">
    <property type="entry name" value="PROTEIN_KINASE_ATP"/>
    <property type="match status" value="1"/>
</dbReference>